<keyword evidence="1" id="KW-0678">Repressor</keyword>
<dbReference type="InterPro" id="IPR036322">
    <property type="entry name" value="WD40_repeat_dom_sf"/>
</dbReference>
<dbReference type="InterPro" id="IPR015943">
    <property type="entry name" value="WD40/YVTN_repeat-like_dom_sf"/>
</dbReference>
<dbReference type="EMBL" id="JAPQKH010000003">
    <property type="protein sequence ID" value="KAJ5107566.1"/>
    <property type="molecule type" value="Genomic_DNA"/>
</dbReference>
<keyword evidence="2 6" id="KW-0853">WD repeat</keyword>
<name>A0A9W9KJ14_9EURO</name>
<evidence type="ECO:0000256" key="1">
    <source>
        <dbReference type="ARBA" id="ARBA00022491"/>
    </source>
</evidence>
<dbReference type="PANTHER" id="PTHR19848:SF8">
    <property type="entry name" value="F-BOX AND WD REPEAT DOMAIN CONTAINING 7"/>
    <property type="match status" value="1"/>
</dbReference>
<reference evidence="9" key="2">
    <citation type="journal article" date="2023" name="IMA Fungus">
        <title>Comparative genomic study of the Penicillium genus elucidates a diverse pangenome and 15 lateral gene transfer events.</title>
        <authorList>
            <person name="Petersen C."/>
            <person name="Sorensen T."/>
            <person name="Nielsen M.R."/>
            <person name="Sondergaard T.E."/>
            <person name="Sorensen J.L."/>
            <person name="Fitzpatrick D.A."/>
            <person name="Frisvad J.C."/>
            <person name="Nielsen K.L."/>
        </authorList>
    </citation>
    <scope>NUCLEOTIDE SEQUENCE</scope>
    <source>
        <strain evidence="9">IBT 30069</strain>
    </source>
</reference>
<dbReference type="Pfam" id="PF08581">
    <property type="entry name" value="Tup_N"/>
    <property type="match status" value="1"/>
</dbReference>
<keyword evidence="4" id="KW-0805">Transcription regulation</keyword>
<evidence type="ECO:0000256" key="6">
    <source>
        <dbReference type="PROSITE-ProRule" id="PRU00221"/>
    </source>
</evidence>
<keyword evidence="5" id="KW-0804">Transcription</keyword>
<dbReference type="FunFam" id="1.20.5.340:FF:000030">
    <property type="entry name" value="Putative transcriptional repressor TUP1"/>
    <property type="match status" value="1"/>
</dbReference>
<feature type="repeat" description="WD" evidence="6">
    <location>
        <begin position="451"/>
        <end position="484"/>
    </location>
</feature>
<evidence type="ECO:0000256" key="7">
    <source>
        <dbReference type="SAM" id="MobiDB-lite"/>
    </source>
</evidence>
<feature type="repeat" description="WD" evidence="6">
    <location>
        <begin position="330"/>
        <end position="364"/>
    </location>
</feature>
<dbReference type="AlphaFoldDB" id="A0A9W9KJ14"/>
<dbReference type="InterPro" id="IPR013890">
    <property type="entry name" value="Tscrpt_rep_Tup1_N"/>
</dbReference>
<evidence type="ECO:0000313" key="9">
    <source>
        <dbReference type="EMBL" id="KAJ5107566.1"/>
    </source>
</evidence>
<feature type="repeat" description="WD" evidence="6">
    <location>
        <begin position="406"/>
        <end position="447"/>
    </location>
</feature>
<dbReference type="PRINTS" id="PR00320">
    <property type="entry name" value="GPROTEINBRPT"/>
</dbReference>
<dbReference type="Gene3D" id="1.20.5.340">
    <property type="match status" value="1"/>
</dbReference>
<feature type="repeat" description="WD" evidence="6">
    <location>
        <begin position="365"/>
        <end position="406"/>
    </location>
</feature>
<dbReference type="Gene3D" id="2.130.10.10">
    <property type="entry name" value="YVTN repeat-like/Quinoprotein amine dehydrogenase"/>
    <property type="match status" value="1"/>
</dbReference>
<dbReference type="CDD" id="cd00200">
    <property type="entry name" value="WD40"/>
    <property type="match status" value="1"/>
</dbReference>
<dbReference type="OrthoDB" id="17410at2759"/>
<evidence type="ECO:0000256" key="2">
    <source>
        <dbReference type="ARBA" id="ARBA00022574"/>
    </source>
</evidence>
<dbReference type="InterPro" id="IPR001680">
    <property type="entry name" value="WD40_rpt"/>
</dbReference>
<evidence type="ECO:0000313" key="10">
    <source>
        <dbReference type="Proteomes" id="UP001149165"/>
    </source>
</evidence>
<organism evidence="9 10">
    <name type="scientific">Penicillium angulare</name>
    <dbReference type="NCBI Taxonomy" id="116970"/>
    <lineage>
        <taxon>Eukaryota</taxon>
        <taxon>Fungi</taxon>
        <taxon>Dikarya</taxon>
        <taxon>Ascomycota</taxon>
        <taxon>Pezizomycotina</taxon>
        <taxon>Eurotiomycetes</taxon>
        <taxon>Eurotiomycetidae</taxon>
        <taxon>Eurotiales</taxon>
        <taxon>Aspergillaceae</taxon>
        <taxon>Penicillium</taxon>
    </lineage>
</organism>
<evidence type="ECO:0000256" key="5">
    <source>
        <dbReference type="ARBA" id="ARBA00023163"/>
    </source>
</evidence>
<feature type="repeat" description="WD" evidence="6">
    <location>
        <begin position="547"/>
        <end position="586"/>
    </location>
</feature>
<dbReference type="PANTHER" id="PTHR19848">
    <property type="entry name" value="WD40 REPEAT PROTEIN"/>
    <property type="match status" value="1"/>
</dbReference>
<protein>
    <submittedName>
        <fullName evidence="9">Transcriptional repressor rco-1</fullName>
    </submittedName>
</protein>
<dbReference type="PROSITE" id="PS00678">
    <property type="entry name" value="WD_REPEATS_1"/>
    <property type="match status" value="4"/>
</dbReference>
<dbReference type="FunFam" id="2.130.10.10:FF:000111">
    <property type="entry name" value="Transcriptional repressor rco-1"/>
    <property type="match status" value="1"/>
</dbReference>
<comment type="caution">
    <text evidence="9">The sequence shown here is derived from an EMBL/GenBank/DDBJ whole genome shotgun (WGS) entry which is preliminary data.</text>
</comment>
<evidence type="ECO:0000256" key="4">
    <source>
        <dbReference type="ARBA" id="ARBA00023015"/>
    </source>
</evidence>
<dbReference type="InterPro" id="IPR019775">
    <property type="entry name" value="WD40_repeat_CS"/>
</dbReference>
<dbReference type="Proteomes" id="UP001149165">
    <property type="component" value="Unassembled WGS sequence"/>
</dbReference>
<accession>A0A9W9KJ14</accession>
<feature type="compositionally biased region" description="Low complexity" evidence="7">
    <location>
        <begin position="100"/>
        <end position="111"/>
    </location>
</feature>
<dbReference type="SUPFAM" id="SSF50978">
    <property type="entry name" value="WD40 repeat-like"/>
    <property type="match status" value="1"/>
</dbReference>
<keyword evidence="10" id="KW-1185">Reference proteome</keyword>
<dbReference type="PROSITE" id="PS50082">
    <property type="entry name" value="WD_REPEATS_2"/>
    <property type="match status" value="6"/>
</dbReference>
<dbReference type="PROSITE" id="PS50294">
    <property type="entry name" value="WD_REPEATS_REGION"/>
    <property type="match status" value="6"/>
</dbReference>
<evidence type="ECO:0000256" key="3">
    <source>
        <dbReference type="ARBA" id="ARBA00022737"/>
    </source>
</evidence>
<feature type="repeat" description="WD" evidence="6">
    <location>
        <begin position="505"/>
        <end position="546"/>
    </location>
</feature>
<feature type="region of interest" description="Disordered" evidence="7">
    <location>
        <begin position="90"/>
        <end position="227"/>
    </location>
</feature>
<gene>
    <name evidence="9" type="ORF">N7456_004241</name>
</gene>
<dbReference type="InterPro" id="IPR020472">
    <property type="entry name" value="WD40_PAC1"/>
</dbReference>
<reference evidence="9" key="1">
    <citation type="submission" date="2022-11" db="EMBL/GenBank/DDBJ databases">
        <authorList>
            <person name="Petersen C."/>
        </authorList>
    </citation>
    <scope>NUCLEOTIDE SEQUENCE</scope>
    <source>
        <strain evidence="9">IBT 30069</strain>
    </source>
</reference>
<keyword evidence="3" id="KW-0677">Repeat</keyword>
<feature type="domain" description="Transcriptional repressor Tup1 N-terminal" evidence="8">
    <location>
        <begin position="15"/>
        <end position="83"/>
    </location>
</feature>
<dbReference type="Pfam" id="PF00400">
    <property type="entry name" value="WD40"/>
    <property type="match status" value="7"/>
</dbReference>
<evidence type="ECO:0000259" key="8">
    <source>
        <dbReference type="Pfam" id="PF08581"/>
    </source>
</evidence>
<proteinExistence type="predicted"/>
<feature type="compositionally biased region" description="Low complexity" evidence="7">
    <location>
        <begin position="138"/>
        <end position="172"/>
    </location>
</feature>
<sequence length="586" mass="63872">MYNTHRGMVPAPNSRLTELLDQLRQEFETQSRSTGEFEHQFTGQLQEMEMIRQKVYQLEQTQIKMKQDYEAEIRMLRHELESRGVQTVPHVAPGATHTAPQGQPPQVGHGPSNLFSGIMANQGGSGPGLAPPPPQDQQPPQHALQQQPASAAQPGQPPQSSFGGYPPGAAVTGYGGPPPPPTASPGPGKGRRPAPGPATPVQTQIAYPDPRASPQIRPTPPGAQAAPIVRQDRPGNMLANWNPEDLPPSQKREGTDWYAVFNPEVQRVLDVELVHHLSHDSVVCCVRFSRDGKYLATGCNRSAQIFDVTTGQNVATLQDESVDKDGDLYIRSVCFSPDGKYLATGAEDKQIRVWDIASRTIRNTFSGHEQDIYSLDFAGNGRYIASGSGDKTVRLWDILDGKLVYTLSIEDGVTTVAMSPDGHYVAAGSLDKSVRVWDTTTGYLVERLENPDGHKDSVYSVAFAPNGRDLVSGSLDKTIKLWELTVPRGMHPHSGVKGGKCVRTFEGHKDFVLSVCLTPDGQWVMSGSKDRGVQFWDPVTGNAQMMLQGHKNSVISVAPAPTGNLFATGSGDMRARIWRYSNYNGR</sequence>
<dbReference type="SMART" id="SM00320">
    <property type="entry name" value="WD40"/>
    <property type="match status" value="7"/>
</dbReference>